<evidence type="ECO:0000256" key="2">
    <source>
        <dbReference type="ARBA" id="ARBA00022723"/>
    </source>
</evidence>
<dbReference type="Pfam" id="PF04055">
    <property type="entry name" value="Radical_SAM"/>
    <property type="match status" value="1"/>
</dbReference>
<evidence type="ECO:0000259" key="5">
    <source>
        <dbReference type="PROSITE" id="PS50926"/>
    </source>
</evidence>
<evidence type="ECO:0000313" key="7">
    <source>
        <dbReference type="EMBL" id="RSN69093.1"/>
    </source>
</evidence>
<keyword evidence="4" id="KW-0411">Iron-sulfur</keyword>
<dbReference type="GO" id="GO:0003824">
    <property type="term" value="F:catalytic activity"/>
    <property type="evidence" value="ECO:0007669"/>
    <property type="project" value="InterPro"/>
</dbReference>
<dbReference type="InterPro" id="IPR006638">
    <property type="entry name" value="Elp3/MiaA/NifB-like_rSAM"/>
</dbReference>
<keyword evidence="1" id="KW-0949">S-adenosyl-L-methionine</keyword>
<feature type="domain" description="Radical SAM core" evidence="6">
    <location>
        <begin position="23"/>
        <end position="251"/>
    </location>
</feature>
<proteinExistence type="predicted"/>
<dbReference type="GO" id="GO:0051536">
    <property type="term" value="F:iron-sulfur cluster binding"/>
    <property type="evidence" value="ECO:0007669"/>
    <property type="project" value="UniProtKB-KW"/>
</dbReference>
<evidence type="ECO:0000313" key="8">
    <source>
        <dbReference type="Proteomes" id="UP000278149"/>
    </source>
</evidence>
<feature type="domain" description="TRAM" evidence="5">
    <location>
        <begin position="270"/>
        <end position="332"/>
    </location>
</feature>
<sequence length="334" mass="37333">MRRILRINGDIPLMGSVAFGLIDRGTNLIQVRPSSSCPLSCIFCSTDAGPKSRTRRTEFLVDLNYIISWFERLVESKGISDIEAHIDTVGDPFLYPKIVDLVKRLRDIPEVKVISAQTHGPLLTQKLIGELEGRIDRINLSIDSLEEGKAKYLAGSDWFRIDKVIEAAKRVAQSSIDLLIAPIWVPGLNDEDIPKIIEFALSIGAGKIWPALGIQKYEAYRGGRKPKGVKPISWGEFYRKLAELEREFGVKLILSPDDFGIRKVKPVEPRLRKGEILNVKVLGEGWKVGEVLAVARNRVVTVLDSPPVPPGSLIKVRVIRDRDNIYYARFTGGV</sequence>
<reference evidence="7 8" key="1">
    <citation type="submission" date="2018-10" db="EMBL/GenBank/DDBJ databases">
        <title>Co-occurring genomic capacity for anaerobic methane metabolism and dissimilatory sulfite reduction discovered in the Korarchaeota.</title>
        <authorList>
            <person name="Mckay L.J."/>
            <person name="Dlakic M."/>
            <person name="Fields M.W."/>
            <person name="Delmont T.O."/>
            <person name="Eren A.M."/>
            <person name="Jay Z.J."/>
            <person name="Klingelsmith K.B."/>
            <person name="Rusch D.B."/>
            <person name="Inskeep W.P."/>
        </authorList>
    </citation>
    <scope>NUCLEOTIDE SEQUENCE [LARGE SCALE GENOMIC DNA]</scope>
    <source>
        <strain evidence="7 8">WS</strain>
    </source>
</reference>
<dbReference type="AlphaFoldDB" id="A0A3R9PCN5"/>
<evidence type="ECO:0000256" key="3">
    <source>
        <dbReference type="ARBA" id="ARBA00023004"/>
    </source>
</evidence>
<comment type="caution">
    <text evidence="7">The sequence shown here is derived from an EMBL/GenBank/DDBJ whole genome shotgun (WGS) entry which is preliminary data.</text>
</comment>
<evidence type="ECO:0000256" key="1">
    <source>
        <dbReference type="ARBA" id="ARBA00022691"/>
    </source>
</evidence>
<dbReference type="GO" id="GO:0046872">
    <property type="term" value="F:metal ion binding"/>
    <property type="evidence" value="ECO:0007669"/>
    <property type="project" value="UniProtKB-KW"/>
</dbReference>
<dbReference type="InterPro" id="IPR050377">
    <property type="entry name" value="Radical_SAM_PqqE_MftC-like"/>
</dbReference>
<dbReference type="SUPFAM" id="SSF102114">
    <property type="entry name" value="Radical SAM enzymes"/>
    <property type="match status" value="1"/>
</dbReference>
<dbReference type="CDD" id="cd01335">
    <property type="entry name" value="Radical_SAM"/>
    <property type="match status" value="1"/>
</dbReference>
<dbReference type="PANTHER" id="PTHR11228:SF35">
    <property type="entry name" value="MOLYBDENUM COFACTOR BIOSYNTHESIS PROTEIN A-RELATED"/>
    <property type="match status" value="1"/>
</dbReference>
<dbReference type="Proteomes" id="UP000278149">
    <property type="component" value="Unassembled WGS sequence"/>
</dbReference>
<keyword evidence="2" id="KW-0479">Metal-binding</keyword>
<evidence type="ECO:0000259" key="6">
    <source>
        <dbReference type="PROSITE" id="PS51918"/>
    </source>
</evidence>
<protein>
    <submittedName>
        <fullName evidence="7">Radical SAM protein</fullName>
    </submittedName>
</protein>
<name>A0A3R9PCN5_9CREN</name>
<dbReference type="SFLD" id="SFLDG01067">
    <property type="entry name" value="SPASM/twitch_domain_containing"/>
    <property type="match status" value="1"/>
</dbReference>
<dbReference type="SMART" id="SM00729">
    <property type="entry name" value="Elp3"/>
    <property type="match status" value="1"/>
</dbReference>
<dbReference type="InterPro" id="IPR002792">
    <property type="entry name" value="TRAM_dom"/>
</dbReference>
<dbReference type="InterPro" id="IPR040088">
    <property type="entry name" value="MJ0103-like"/>
</dbReference>
<keyword evidence="3" id="KW-0408">Iron</keyword>
<dbReference type="EMBL" id="RCOR01000022">
    <property type="protein sequence ID" value="RSN69093.1"/>
    <property type="molecule type" value="Genomic_DNA"/>
</dbReference>
<dbReference type="Gene3D" id="3.20.20.70">
    <property type="entry name" value="Aldolase class I"/>
    <property type="match status" value="1"/>
</dbReference>
<evidence type="ECO:0000256" key="4">
    <source>
        <dbReference type="ARBA" id="ARBA00023014"/>
    </source>
</evidence>
<accession>A0A3R9PCN5</accession>
<dbReference type="PROSITE" id="PS51918">
    <property type="entry name" value="RADICAL_SAM"/>
    <property type="match status" value="1"/>
</dbReference>
<dbReference type="RefSeq" id="WP_125741650.1">
    <property type="nucleotide sequence ID" value="NZ_RCOR01000022.1"/>
</dbReference>
<dbReference type="SFLD" id="SFLDG01110">
    <property type="entry name" value="Uncharacterised_Radical_SAM_Su"/>
    <property type="match status" value="1"/>
</dbReference>
<dbReference type="PANTHER" id="PTHR11228">
    <property type="entry name" value="RADICAL SAM DOMAIN PROTEIN"/>
    <property type="match status" value="1"/>
</dbReference>
<dbReference type="SFLD" id="SFLDS00029">
    <property type="entry name" value="Radical_SAM"/>
    <property type="match status" value="1"/>
</dbReference>
<organism evidence="7 8">
    <name type="scientific">Candidatus Korarchaeum cryptofilum</name>
    <dbReference type="NCBI Taxonomy" id="498846"/>
    <lineage>
        <taxon>Archaea</taxon>
        <taxon>Thermoproteota</taxon>
        <taxon>Candidatus Korarchaeia</taxon>
        <taxon>Candidatus Korarchaeales</taxon>
        <taxon>Candidatus Korarchaeaceae</taxon>
        <taxon>Candidatus Korarchaeum</taxon>
    </lineage>
</organism>
<dbReference type="InterPro" id="IPR058240">
    <property type="entry name" value="rSAM_sf"/>
</dbReference>
<dbReference type="InterPro" id="IPR007197">
    <property type="entry name" value="rSAM"/>
</dbReference>
<dbReference type="PROSITE" id="PS50926">
    <property type="entry name" value="TRAM"/>
    <property type="match status" value="1"/>
</dbReference>
<dbReference type="InterPro" id="IPR013785">
    <property type="entry name" value="Aldolase_TIM"/>
</dbReference>
<gene>
    <name evidence="7" type="ORF">D9Q81_04705</name>
</gene>